<evidence type="ECO:0000259" key="5">
    <source>
        <dbReference type="PROSITE" id="PS50197"/>
    </source>
</evidence>
<dbReference type="InterPro" id="IPR046851">
    <property type="entry name" value="NBCH_WD40"/>
</dbReference>
<dbReference type="InterPro" id="IPR023362">
    <property type="entry name" value="PH-BEACH_dom"/>
</dbReference>
<dbReference type="InterPro" id="IPR036322">
    <property type="entry name" value="WD40_repeat_dom_sf"/>
</dbReference>
<name>A0AAN8PRU0_PATCE</name>
<reference evidence="7 8" key="1">
    <citation type="submission" date="2024-01" db="EMBL/GenBank/DDBJ databases">
        <title>The genome of the rayed Mediterranean limpet Patella caerulea (Linnaeus, 1758).</title>
        <authorList>
            <person name="Anh-Thu Weber A."/>
            <person name="Halstead-Nussloch G."/>
        </authorList>
    </citation>
    <scope>NUCLEOTIDE SEQUENCE [LARGE SCALE GENOMIC DNA]</scope>
    <source>
        <strain evidence="7">AATW-2023a</strain>
        <tissue evidence="7">Whole specimen</tissue>
    </source>
</reference>
<dbReference type="PANTHER" id="PTHR13743:SF112">
    <property type="entry name" value="BEACH DOMAIN-CONTAINING PROTEIN"/>
    <property type="match status" value="1"/>
</dbReference>
<protein>
    <recommendedName>
        <fullName evidence="9">Neurobeachin-like protein 1</fullName>
    </recommendedName>
</protein>
<dbReference type="PROSITE" id="PS00678">
    <property type="entry name" value="WD_REPEATS_1"/>
    <property type="match status" value="1"/>
</dbReference>
<dbReference type="GO" id="GO:0008104">
    <property type="term" value="P:intracellular protein localization"/>
    <property type="evidence" value="ECO:0007669"/>
    <property type="project" value="TreeGrafter"/>
</dbReference>
<evidence type="ECO:0008006" key="9">
    <source>
        <dbReference type="Google" id="ProtNLM"/>
    </source>
</evidence>
<evidence type="ECO:0000313" key="8">
    <source>
        <dbReference type="Proteomes" id="UP001347796"/>
    </source>
</evidence>
<dbReference type="Gene3D" id="2.60.120.200">
    <property type="match status" value="1"/>
</dbReference>
<evidence type="ECO:0000313" key="7">
    <source>
        <dbReference type="EMBL" id="KAK6181618.1"/>
    </source>
</evidence>
<evidence type="ECO:0000259" key="6">
    <source>
        <dbReference type="PROSITE" id="PS51783"/>
    </source>
</evidence>
<feature type="region of interest" description="Disordered" evidence="4">
    <location>
        <begin position="708"/>
        <end position="729"/>
    </location>
</feature>
<dbReference type="SMART" id="SM00320">
    <property type="entry name" value="WD40"/>
    <property type="match status" value="3"/>
</dbReference>
<dbReference type="Gene3D" id="2.30.29.30">
    <property type="entry name" value="Pleckstrin-homology domain (PH domain)/Phosphotyrosine-binding domain (PTB)"/>
    <property type="match status" value="1"/>
</dbReference>
<dbReference type="SUPFAM" id="SSF81837">
    <property type="entry name" value="BEACH domain"/>
    <property type="match status" value="1"/>
</dbReference>
<feature type="repeat" description="WD" evidence="3">
    <location>
        <begin position="2424"/>
        <end position="2465"/>
    </location>
</feature>
<feature type="compositionally biased region" description="Low complexity" evidence="4">
    <location>
        <begin position="712"/>
        <end position="729"/>
    </location>
</feature>
<dbReference type="CDD" id="cd01201">
    <property type="entry name" value="PH_BEACH"/>
    <property type="match status" value="1"/>
</dbReference>
<keyword evidence="1 3" id="KW-0853">WD repeat</keyword>
<dbReference type="InterPro" id="IPR046852">
    <property type="entry name" value="Neurobeachin_a-sol"/>
</dbReference>
<evidence type="ECO:0000256" key="3">
    <source>
        <dbReference type="PROSITE-ProRule" id="PRU00221"/>
    </source>
</evidence>
<proteinExistence type="predicted"/>
<evidence type="ECO:0000256" key="4">
    <source>
        <dbReference type="SAM" id="MobiDB-lite"/>
    </source>
</evidence>
<dbReference type="SUPFAM" id="SSF48371">
    <property type="entry name" value="ARM repeat"/>
    <property type="match status" value="2"/>
</dbReference>
<dbReference type="InterPro" id="IPR019775">
    <property type="entry name" value="WD40_repeat_CS"/>
</dbReference>
<dbReference type="PROSITE" id="PS50197">
    <property type="entry name" value="BEACH"/>
    <property type="match status" value="1"/>
</dbReference>
<dbReference type="InterPro" id="IPR015943">
    <property type="entry name" value="WD40/YVTN_repeat-like_dom_sf"/>
</dbReference>
<evidence type="ECO:0000256" key="2">
    <source>
        <dbReference type="ARBA" id="ARBA00022737"/>
    </source>
</evidence>
<feature type="domain" description="BEACH-type PH" evidence="6">
    <location>
        <begin position="1870"/>
        <end position="1967"/>
    </location>
</feature>
<dbReference type="Pfam" id="PF15787">
    <property type="entry name" value="DUF4704"/>
    <property type="match status" value="1"/>
</dbReference>
<dbReference type="PROSITE" id="PS51783">
    <property type="entry name" value="PH_BEACH"/>
    <property type="match status" value="1"/>
</dbReference>
<keyword evidence="2" id="KW-0677">Repeat</keyword>
<dbReference type="PROSITE" id="PS50082">
    <property type="entry name" value="WD_REPEATS_2"/>
    <property type="match status" value="1"/>
</dbReference>
<dbReference type="InterPro" id="IPR001680">
    <property type="entry name" value="WD40_rpt"/>
</dbReference>
<feature type="region of interest" description="Disordered" evidence="4">
    <location>
        <begin position="1274"/>
        <end position="1297"/>
    </location>
</feature>
<dbReference type="InterPro" id="IPR031570">
    <property type="entry name" value="NBEA/BDCP_DUF4704"/>
</dbReference>
<dbReference type="GO" id="GO:0019901">
    <property type="term" value="F:protein kinase binding"/>
    <property type="evidence" value="ECO:0007669"/>
    <property type="project" value="TreeGrafter"/>
</dbReference>
<dbReference type="InterPro" id="IPR036372">
    <property type="entry name" value="BEACH_dom_sf"/>
</dbReference>
<feature type="region of interest" description="Disordered" evidence="4">
    <location>
        <begin position="1333"/>
        <end position="1397"/>
    </location>
</feature>
<gene>
    <name evidence="7" type="ORF">SNE40_009440</name>
</gene>
<dbReference type="FunFam" id="1.10.1540.10:FF:000001">
    <property type="entry name" value="neurobeachin isoform X1"/>
    <property type="match status" value="1"/>
</dbReference>
<dbReference type="InterPro" id="IPR013320">
    <property type="entry name" value="ConA-like_dom_sf"/>
</dbReference>
<dbReference type="Gene3D" id="1.10.1540.10">
    <property type="entry name" value="BEACH domain"/>
    <property type="match status" value="1"/>
</dbReference>
<dbReference type="CDD" id="cd06071">
    <property type="entry name" value="Beach"/>
    <property type="match status" value="1"/>
</dbReference>
<dbReference type="Pfam" id="PF14844">
    <property type="entry name" value="PH_BEACH"/>
    <property type="match status" value="1"/>
</dbReference>
<dbReference type="EMBL" id="JAZGQO010000007">
    <property type="protein sequence ID" value="KAK6181618.1"/>
    <property type="molecule type" value="Genomic_DNA"/>
</dbReference>
<dbReference type="SMART" id="SM01026">
    <property type="entry name" value="Beach"/>
    <property type="match status" value="1"/>
</dbReference>
<dbReference type="Pfam" id="PF02138">
    <property type="entry name" value="Beach"/>
    <property type="match status" value="1"/>
</dbReference>
<keyword evidence="8" id="KW-1185">Reference proteome</keyword>
<feature type="domain" description="BEACH" evidence="5">
    <location>
        <begin position="1980"/>
        <end position="2272"/>
    </location>
</feature>
<dbReference type="GO" id="GO:0005829">
    <property type="term" value="C:cytosol"/>
    <property type="evidence" value="ECO:0007669"/>
    <property type="project" value="TreeGrafter"/>
</dbReference>
<dbReference type="GO" id="GO:0016020">
    <property type="term" value="C:membrane"/>
    <property type="evidence" value="ECO:0007669"/>
    <property type="project" value="TreeGrafter"/>
</dbReference>
<accession>A0AAN8PRU0</accession>
<dbReference type="Gene3D" id="2.130.10.10">
    <property type="entry name" value="YVTN repeat-like/Quinoprotein amine dehydrogenase"/>
    <property type="match status" value="1"/>
</dbReference>
<dbReference type="Pfam" id="PF16057">
    <property type="entry name" value="DUF4800"/>
    <property type="match status" value="1"/>
</dbReference>
<sequence length="2652" mass="301856">MEELTDRENLFKLWMIYNSKKERVALDKFLQFFIKTHKEFIDIQFNHLNEGFCEEGPHLTLLPDGILEVLGNQLVASKQEITSNFTEEKLKFTESLLECLIVICRNYDNVPLVASCEFVSNTVAIAASVIEQICGDENDEFCCSSSLFSSFIQHVIHLLECLYDPYFIWRKRLRGWKVDKTRQRFKPACLHNEVVPFFHDCFQQEKLVTGIQLQLLHLFGAIISGAQHNALKAITPATLDVLLKVLSSNRKIGPTNTHREEISTLKDLVLKCIVRVVHVIHCCTPDQRQIEVSEVMQGYMNVLQKLEFEESDNGDQDTHLQLTMISTVDEMLSCNDKGALQVLLVSGGTFNSFVSLLQKTSLTGSVAQSLAISVIKVIQTILAGSNNAKCQVNYEKFVDAMRSLGQPSSELLKSLLDLVVEEEFVEKDNHLVHNTKAAVMLLQWLPDIQSHDLQIWLSEQLKCLCGRGHRNRMNCCNAGMVGAILGVLGRQRQINPKAVSNLIKLTELLGTHSIQASELKQLIALLRLDEESVQMPYCTRLMRAISTMARRDGRDGALQFFDIQSRTDGLVLPTIKKWPGPGYTVHCWLCLDTQFDLSPYHLPDPTLFRRQLYNISGSHGNGIEGFFTPDGTLVIGVYSKKEYCTLTLENHQLSDNLWHCIDITHTSSRRPFTNSQVTIYIDGRQKLTAQLKFPNLTDPLCSNRIGSPGIKSPLETSTELTATTPTATEPKLPSTLKRFFHVSPKSTPAQQNVSSIPFGIQDDIWGCPITIHGQIGSICIFHDAISQNQVRSLYSIGPNHMTLFNDDSELFDLPGKLLCYYNAKACKENICIDLSNNQNHAILAGQKCVTWDIKDVVNCVGGIQVLFPLLEQVDKIPAPRQDSPDSSNMIESSVSEENDEWVIVPSSSYADANLEQNQVAAFLTMLRNILQTKPINQDSFVINHGAATIGALLQKVDPKLIDVHVLMAVQLLKDAFMHANKQLLYHLYQYILFDFRIWSKSDFPVRIGHIQYLATIIKDERQYFRKKYGVQYILDVIRTYYSGSNGYEEDGKTIRVSLLTLVKYYITHDIKQEECSQIIAFLLLVKEEELLCEVLDVFLSLLESRRKYDQFYLVMFEPEMAEKLYVLLTHENYSVVFYEKVVKVLYMLLKSDKVYEKSKTRLRLGEIGHLGLISKMQNYDINTPMFKRFVEQVSFTDTPQTYSAILAIITLIHNSGLDVKLEASRQLLSILVTKPLAAKSIVKQLGWQETVTRLFGMDPRDHAETDIEKSLVHFPSEEVSNWPDTSTPDRNNSNRPHELDVAECDHSMDILPPKSPMTPMFLAAQQFDDLNCSEDDRSMSRSSSASTEDLSAIGQRRDRRNSMTQSRSSMSISGSESNSELSMVSSTQSRRDSTAQSENFQRALDNLGIQKIYVKDAVEQSEELCQNQLIVLLTIMWKGIEGSDEAAWKERGQVFAALDVINCSHVLVRPKAELKRRLLEMMLHSCTSDITESVQAIATHTENALQLIQIVHHFITDDEESLDMKYSERLLEDAMSLLDVLGVWDVELASRWKEMVHLGLSILLSFAKHPTLNLCSVATVKLHALVQTKLISSSAEASFLIGSLNSMILQAVQDNTDNYSYLIPVLKALIDKAHELMNLDNYLPNLPKTNQSPTFFDDFRTYCHSEEWRTFVSSYINPQMHHFMELSFEENKANTREFWTDCHEAMMINIHKRNREIGDSRLRFQNQIIDVCKLKSAQEQKRFHNVTAQLRNQHLSTLRKWRATKRFFTGERGAWIERSQEEIHWKLSNQENFSRMKVKLIQNYTFDSHKGASSQRDNTGMTEAEYQQELRNLKLSKEALVSKENIADDALGDEDWNVISSSNTASEELSGKEKLVFSEDCDLITLVEIIKGRLEVTTTHVYFFDCSSNKTEGGEDFKWALSQLREIHFRRYNLRRSALEMFLIDQTNYFLNFAQKSVRNKVYSRMLSLRPPNLNYYGTRSPAELLRASGLTQKWVQREISNFDYLMQLNTIAGRTYNDLSQYPVFPWILSDYVSETLDLENEGVYRDLSKPMGAVNPKFEAEVREKYETFEDPTGSIEKFHYGTHYSNAAGVIHYMVRMEPFTTLHIQLQSGKFDVADRQFHSIPGSWMSPIENPNDVKELIPEFFYLPEFLVNMNNFDLGKLQLSKERINDVILPNWAKTPEEFIHKHRQALESEHVSRNLHNWIDLIFGYKQKGPAAVEAANVFYFCTYEGAVDLDALKDPQERKAVEGMINNFGQTPTQLLKEPHPKRMSFDETISKIYKNSKPLNIFHFVKDLKPFYASVSSETDPLVYVHVPRNQARSIIQHGASDNMVTVTEDGIIGVHGWLPYDKSISNYYTFEQDPSMLNLKTKKHVNGAFDPGLCIEAKLFVVSHDCKLLFSGGHWDNSLQVYLITKNKKINHIVRHIDIVTCLALDYCGKHLITGSRDTTCIVWEINQQGGISSNVCNKPIQTLYGHDDEVTAVHISVELDLAVSASKDGTVIMHTVRKGHYMRTLRPPCEVDYTMNLPLLAVSDEGQVALYCKEVNKSCTQEKHTLHVYSINGKHLVTETLMAGLGHMVLAGEHLIMGDNQGQLIMKQLFGLKTITTIPLLVPITCLSVTSGNSHLLAGLKDGKLIIIGIKGKQKRMSIF</sequence>
<evidence type="ECO:0000256" key="1">
    <source>
        <dbReference type="ARBA" id="ARBA00022574"/>
    </source>
</evidence>
<dbReference type="PANTHER" id="PTHR13743">
    <property type="entry name" value="BEIGE/BEACH-RELATED"/>
    <property type="match status" value="1"/>
</dbReference>
<dbReference type="Pfam" id="PF20425">
    <property type="entry name" value="Neurobeachin"/>
    <property type="match status" value="1"/>
</dbReference>
<dbReference type="InterPro" id="IPR000409">
    <property type="entry name" value="BEACH_dom"/>
</dbReference>
<organism evidence="7 8">
    <name type="scientific">Patella caerulea</name>
    <name type="common">Rayed Mediterranean limpet</name>
    <dbReference type="NCBI Taxonomy" id="87958"/>
    <lineage>
        <taxon>Eukaryota</taxon>
        <taxon>Metazoa</taxon>
        <taxon>Spiralia</taxon>
        <taxon>Lophotrochozoa</taxon>
        <taxon>Mollusca</taxon>
        <taxon>Gastropoda</taxon>
        <taxon>Patellogastropoda</taxon>
        <taxon>Patelloidea</taxon>
        <taxon>Patellidae</taxon>
        <taxon>Patella</taxon>
    </lineage>
</organism>
<comment type="caution">
    <text evidence="7">The sequence shown here is derived from an EMBL/GenBank/DDBJ whole genome shotgun (WGS) entry which is preliminary data.</text>
</comment>
<dbReference type="SUPFAM" id="SSF50978">
    <property type="entry name" value="WD40 repeat-like"/>
    <property type="match status" value="1"/>
</dbReference>
<dbReference type="InterPro" id="IPR016024">
    <property type="entry name" value="ARM-type_fold"/>
</dbReference>
<dbReference type="InterPro" id="IPR011993">
    <property type="entry name" value="PH-like_dom_sf"/>
</dbReference>
<dbReference type="Pfam" id="PF20426">
    <property type="entry name" value="NBCH_WD40"/>
    <property type="match status" value="1"/>
</dbReference>
<dbReference type="SUPFAM" id="SSF50729">
    <property type="entry name" value="PH domain-like"/>
    <property type="match status" value="1"/>
</dbReference>
<feature type="compositionally biased region" description="Polar residues" evidence="4">
    <location>
        <begin position="1278"/>
        <end position="1294"/>
    </location>
</feature>
<feature type="compositionally biased region" description="Low complexity" evidence="4">
    <location>
        <begin position="1362"/>
        <end position="1386"/>
    </location>
</feature>
<dbReference type="SUPFAM" id="SSF49899">
    <property type="entry name" value="Concanavalin A-like lectins/glucanases"/>
    <property type="match status" value="1"/>
</dbReference>
<dbReference type="Proteomes" id="UP001347796">
    <property type="component" value="Unassembled WGS sequence"/>
</dbReference>
<dbReference type="InterPro" id="IPR050865">
    <property type="entry name" value="BEACH_Domain"/>
</dbReference>